<evidence type="ECO:0000313" key="14">
    <source>
        <dbReference type="Proteomes" id="UP001140949"/>
    </source>
</evidence>
<keyword evidence="4" id="KW-0808">Transferase</keyword>
<dbReference type="Proteomes" id="UP001140949">
    <property type="component" value="Unassembled WGS sequence"/>
</dbReference>
<dbReference type="GO" id="GO:0016874">
    <property type="term" value="F:ligase activity"/>
    <property type="evidence" value="ECO:0007669"/>
    <property type="project" value="UniProtKB-KW"/>
</dbReference>
<feature type="domain" description="SP-RING-type" evidence="11">
    <location>
        <begin position="144"/>
        <end position="231"/>
    </location>
</feature>
<evidence type="ECO:0000259" key="11">
    <source>
        <dbReference type="PROSITE" id="PS51044"/>
    </source>
</evidence>
<gene>
    <name evidence="12" type="ORF">M6B38_125140</name>
    <name evidence="13" type="ORF">M6B38_262680</name>
</gene>
<keyword evidence="6 10" id="KW-0863">Zinc-finger</keyword>
<reference evidence="13" key="1">
    <citation type="journal article" date="2023" name="GigaByte">
        <title>Genome assembly of the bearded iris, Iris pallida Lam.</title>
        <authorList>
            <person name="Bruccoleri R.E."/>
            <person name="Oakeley E.J."/>
            <person name="Faust A.M.E."/>
            <person name="Altorfer M."/>
            <person name="Dessus-Babus S."/>
            <person name="Burckhardt D."/>
            <person name="Oertli M."/>
            <person name="Naumann U."/>
            <person name="Petersen F."/>
            <person name="Wong J."/>
        </authorList>
    </citation>
    <scope>NUCLEOTIDE SEQUENCE</scope>
    <source>
        <strain evidence="13">GSM-AAB239-AS_SAM_17_03QT</strain>
    </source>
</reference>
<comment type="caution">
    <text evidence="13">The sequence shown here is derived from an EMBL/GenBank/DDBJ whole genome shotgun (WGS) entry which is preliminary data.</text>
</comment>
<evidence type="ECO:0000313" key="13">
    <source>
        <dbReference type="EMBL" id="KAJ6851004.1"/>
    </source>
</evidence>
<comment type="similarity">
    <text evidence="3">Belongs to the NSE2 family.</text>
</comment>
<evidence type="ECO:0000256" key="5">
    <source>
        <dbReference type="ARBA" id="ARBA00022723"/>
    </source>
</evidence>
<organism evidence="13 14">
    <name type="scientific">Iris pallida</name>
    <name type="common">Sweet iris</name>
    <dbReference type="NCBI Taxonomy" id="29817"/>
    <lineage>
        <taxon>Eukaryota</taxon>
        <taxon>Viridiplantae</taxon>
        <taxon>Streptophyta</taxon>
        <taxon>Embryophyta</taxon>
        <taxon>Tracheophyta</taxon>
        <taxon>Spermatophyta</taxon>
        <taxon>Magnoliopsida</taxon>
        <taxon>Liliopsida</taxon>
        <taxon>Asparagales</taxon>
        <taxon>Iridaceae</taxon>
        <taxon>Iridoideae</taxon>
        <taxon>Irideae</taxon>
        <taxon>Iris</taxon>
    </lineage>
</organism>
<dbReference type="InterPro" id="IPR026846">
    <property type="entry name" value="Nse2(Mms21)"/>
</dbReference>
<keyword evidence="14" id="KW-1185">Reference proteome</keyword>
<dbReference type="PANTHER" id="PTHR21330">
    <property type="entry name" value="E3 SUMO-PROTEIN LIGASE NSE2"/>
    <property type="match status" value="1"/>
</dbReference>
<dbReference type="Pfam" id="PF11789">
    <property type="entry name" value="zf-Nse"/>
    <property type="match status" value="1"/>
</dbReference>
<evidence type="ECO:0000256" key="6">
    <source>
        <dbReference type="ARBA" id="ARBA00022771"/>
    </source>
</evidence>
<dbReference type="AlphaFoldDB" id="A0AAX6IDY6"/>
<dbReference type="GO" id="GO:0030915">
    <property type="term" value="C:Smc5-Smc6 complex"/>
    <property type="evidence" value="ECO:0007669"/>
    <property type="project" value="InterPro"/>
</dbReference>
<keyword evidence="7" id="KW-0833">Ubl conjugation pathway</keyword>
<dbReference type="Gene3D" id="3.30.40.10">
    <property type="entry name" value="Zinc/RING finger domain, C3HC4 (zinc finger)"/>
    <property type="match status" value="1"/>
</dbReference>
<dbReference type="PANTHER" id="PTHR21330:SF1">
    <property type="entry name" value="E3 SUMO-PROTEIN LIGASE NSE2"/>
    <property type="match status" value="1"/>
</dbReference>
<dbReference type="GO" id="GO:0005634">
    <property type="term" value="C:nucleus"/>
    <property type="evidence" value="ECO:0007669"/>
    <property type="project" value="UniProtKB-SubCell"/>
</dbReference>
<keyword evidence="5" id="KW-0479">Metal-binding</keyword>
<dbReference type="EMBL" id="JANAVB010015800">
    <property type="protein sequence ID" value="KAJ6832749.1"/>
    <property type="molecule type" value="Genomic_DNA"/>
</dbReference>
<dbReference type="GO" id="GO:0061665">
    <property type="term" value="F:SUMO ligase activity"/>
    <property type="evidence" value="ECO:0007669"/>
    <property type="project" value="TreeGrafter"/>
</dbReference>
<dbReference type="GO" id="GO:0000724">
    <property type="term" value="P:double-strand break repair via homologous recombination"/>
    <property type="evidence" value="ECO:0007669"/>
    <property type="project" value="InterPro"/>
</dbReference>
<dbReference type="CDD" id="cd16651">
    <property type="entry name" value="SPL-RING_NSE2"/>
    <property type="match status" value="1"/>
</dbReference>
<dbReference type="InterPro" id="IPR013083">
    <property type="entry name" value="Znf_RING/FYVE/PHD"/>
</dbReference>
<evidence type="ECO:0000256" key="7">
    <source>
        <dbReference type="ARBA" id="ARBA00022786"/>
    </source>
</evidence>
<evidence type="ECO:0000313" key="12">
    <source>
        <dbReference type="EMBL" id="KAJ6832749.1"/>
    </source>
</evidence>
<dbReference type="GO" id="GO:0016925">
    <property type="term" value="P:protein sumoylation"/>
    <property type="evidence" value="ECO:0007669"/>
    <property type="project" value="TreeGrafter"/>
</dbReference>
<keyword evidence="8" id="KW-0862">Zinc</keyword>
<comment type="subcellular location">
    <subcellularLocation>
        <location evidence="1">Nucleus</location>
    </subcellularLocation>
</comment>
<protein>
    <submittedName>
        <fullName evidence="13">E3 SUMO-protein ligase MMS21</fullName>
    </submittedName>
</protein>
<dbReference type="GO" id="GO:0008270">
    <property type="term" value="F:zinc ion binding"/>
    <property type="evidence" value="ECO:0007669"/>
    <property type="project" value="UniProtKB-KW"/>
</dbReference>
<evidence type="ECO:0000256" key="2">
    <source>
        <dbReference type="ARBA" id="ARBA00004718"/>
    </source>
</evidence>
<accession>A0AAX6IDY6</accession>
<evidence type="ECO:0000256" key="8">
    <source>
        <dbReference type="ARBA" id="ARBA00022833"/>
    </source>
</evidence>
<proteinExistence type="inferred from homology"/>
<reference evidence="13" key="2">
    <citation type="submission" date="2023-04" db="EMBL/GenBank/DDBJ databases">
        <authorList>
            <person name="Bruccoleri R.E."/>
            <person name="Oakeley E.J."/>
            <person name="Faust A.-M."/>
            <person name="Dessus-Babus S."/>
            <person name="Altorfer M."/>
            <person name="Burckhardt D."/>
            <person name="Oertli M."/>
            <person name="Naumann U."/>
            <person name="Petersen F."/>
            <person name="Wong J."/>
        </authorList>
    </citation>
    <scope>NUCLEOTIDE SEQUENCE</scope>
    <source>
        <strain evidence="13">GSM-AAB239-AS_SAM_17_03QT</strain>
        <tissue evidence="13">Leaf</tissue>
    </source>
</reference>
<dbReference type="InterPro" id="IPR004181">
    <property type="entry name" value="Znf_MIZ"/>
</dbReference>
<dbReference type="SUPFAM" id="SSF57850">
    <property type="entry name" value="RING/U-box"/>
    <property type="match status" value="1"/>
</dbReference>
<keyword evidence="13" id="KW-0436">Ligase</keyword>
<evidence type="ECO:0000256" key="9">
    <source>
        <dbReference type="ARBA" id="ARBA00023242"/>
    </source>
</evidence>
<evidence type="ECO:0000256" key="4">
    <source>
        <dbReference type="ARBA" id="ARBA00022679"/>
    </source>
</evidence>
<evidence type="ECO:0000256" key="3">
    <source>
        <dbReference type="ARBA" id="ARBA00008212"/>
    </source>
</evidence>
<comment type="pathway">
    <text evidence="2">Protein modification; protein sumoylation.</text>
</comment>
<keyword evidence="9" id="KW-0539">Nucleus</keyword>
<evidence type="ECO:0000256" key="1">
    <source>
        <dbReference type="ARBA" id="ARBA00004123"/>
    </source>
</evidence>
<dbReference type="PROSITE" id="PS51044">
    <property type="entry name" value="ZF_SP_RING"/>
    <property type="match status" value="1"/>
</dbReference>
<dbReference type="EMBL" id="JANAVB010002397">
    <property type="protein sequence ID" value="KAJ6851004.1"/>
    <property type="molecule type" value="Genomic_DNA"/>
</dbReference>
<evidence type="ECO:0000256" key="10">
    <source>
        <dbReference type="PROSITE-ProRule" id="PRU00452"/>
    </source>
</evidence>
<name>A0AAX6IDY6_IRIPA</name>
<sequence>MASTSAPHPRNSGAARIASAANNLSSDKETLISDIRKSLNMIKSIAVDLEKEQQSEKVKQMEDAVLELLQSYDDCARFSDSIRSVSSKYQPSDEVTDFKQLLENEFAMLKAASSFDPQSNPMYRGFKEAVWNVHHAGQPMPGEEQEDIIMTSTQNNILNSKCPLTGKPVFELQDPVRCLDCKHIYEKDAIILYIRQKQQPRCPITGCPKVLQEGRVVCDAELKIDIEEMHSAENEAVQATVVEDFTDVDDSD</sequence>